<dbReference type="InterPro" id="IPR016167">
    <property type="entry name" value="FAD-bd_PCMH_sub1"/>
</dbReference>
<reference evidence="1" key="1">
    <citation type="submission" date="2018-06" db="EMBL/GenBank/DDBJ databases">
        <authorList>
            <consortium name="Pathogen Informatics"/>
            <person name="Doyle S."/>
        </authorList>
    </citation>
    <scope>NUCLEOTIDE SEQUENCE [LARGE SCALE GENOMIC DNA]</scope>
    <source>
        <strain evidence="1">NCTC11421</strain>
    </source>
</reference>
<dbReference type="SUPFAM" id="SSF56176">
    <property type="entry name" value="FAD-binding/transporter-associated domain-like"/>
    <property type="match status" value="1"/>
</dbReference>
<dbReference type="EMBL" id="UGRI01000001">
    <property type="protein sequence ID" value="SUA21212.1"/>
    <property type="molecule type" value="Genomic_DNA"/>
</dbReference>
<name>A0A378VVW9_NEIGO</name>
<evidence type="ECO:0000313" key="1">
    <source>
        <dbReference type="EMBL" id="SUA21212.1"/>
    </source>
</evidence>
<protein>
    <submittedName>
        <fullName evidence="1">D-lactate dehydrogenase</fullName>
        <ecNumber evidence="1">1.1.1.28</ecNumber>
    </submittedName>
</protein>
<dbReference type="GO" id="GO:0008720">
    <property type="term" value="F:D-lactate dehydrogenase (NAD+) activity"/>
    <property type="evidence" value="ECO:0007669"/>
    <property type="project" value="UniProtKB-EC"/>
</dbReference>
<dbReference type="InterPro" id="IPR036318">
    <property type="entry name" value="FAD-bd_PCMH-like_sf"/>
</dbReference>
<accession>A0A378VVW9</accession>
<proteinExistence type="predicted"/>
<dbReference type="GO" id="GO:0050660">
    <property type="term" value="F:flavin adenine dinucleotide binding"/>
    <property type="evidence" value="ECO:0007669"/>
    <property type="project" value="InterPro"/>
</dbReference>
<gene>
    <name evidence="1" type="primary">dld_1</name>
    <name evidence="1" type="ORF">NCTC11421_01306</name>
</gene>
<keyword evidence="1" id="KW-0560">Oxidoreductase</keyword>
<organism evidence="1">
    <name type="scientific">Neisseria gonorrhoeae</name>
    <dbReference type="NCBI Taxonomy" id="485"/>
    <lineage>
        <taxon>Bacteria</taxon>
        <taxon>Pseudomonadati</taxon>
        <taxon>Pseudomonadota</taxon>
        <taxon>Betaproteobacteria</taxon>
        <taxon>Neisseriales</taxon>
        <taxon>Neisseriaceae</taxon>
        <taxon>Neisseria</taxon>
    </lineage>
</organism>
<dbReference type="AlphaFoldDB" id="A0A378VVW9"/>
<dbReference type="Gene3D" id="3.30.43.10">
    <property type="entry name" value="Uridine Diphospho-n-acetylenolpyruvylglucosamine Reductase, domain 2"/>
    <property type="match status" value="1"/>
</dbReference>
<dbReference type="EC" id="1.1.1.28" evidence="1"/>
<sequence length="63" mass="7109">MNASQLISSLTQTVGEKYIITDPAKTEQYRQGYRFGEGKALAVVRPGSILEMWKFCRPASKRT</sequence>